<dbReference type="Pfam" id="PF07833">
    <property type="entry name" value="Cu_amine_oxidN1"/>
    <property type="match status" value="1"/>
</dbReference>
<dbReference type="eggNOG" id="COG3672">
    <property type="taxonomic scope" value="Bacteria"/>
</dbReference>
<dbReference type="KEGG" id="dau:Daud_0526"/>
<evidence type="ECO:0000313" key="2">
    <source>
        <dbReference type="EMBL" id="ACA59068.1"/>
    </source>
</evidence>
<gene>
    <name evidence="2" type="ordered locus">Daud_0526</name>
</gene>
<evidence type="ECO:0000313" key="3">
    <source>
        <dbReference type="Proteomes" id="UP000008544"/>
    </source>
</evidence>
<dbReference type="PANTHER" id="PTHR39327">
    <property type="match status" value="1"/>
</dbReference>
<feature type="domain" description="Copper amine oxidase-like N-terminal" evidence="1">
    <location>
        <begin position="32"/>
        <end position="138"/>
    </location>
</feature>
<proteinExistence type="predicted"/>
<dbReference type="STRING" id="477974.Daud_0526"/>
<dbReference type="InterPro" id="IPR012854">
    <property type="entry name" value="Cu_amine_oxidase-like_N"/>
</dbReference>
<protein>
    <submittedName>
        <fullName evidence="2">Copper amine oxidase domain protein</fullName>
    </submittedName>
</protein>
<name>B1I2B5_DESAP</name>
<dbReference type="SUPFAM" id="SSF55383">
    <property type="entry name" value="Copper amine oxidase, domain N"/>
    <property type="match status" value="1"/>
</dbReference>
<organism evidence="2 3">
    <name type="scientific">Desulforudis audaxviator (strain MP104C)</name>
    <dbReference type="NCBI Taxonomy" id="477974"/>
    <lineage>
        <taxon>Bacteria</taxon>
        <taxon>Bacillati</taxon>
        <taxon>Bacillota</taxon>
        <taxon>Clostridia</taxon>
        <taxon>Thermoanaerobacterales</taxon>
        <taxon>Candidatus Desulforudaceae</taxon>
        <taxon>Candidatus Desulforudis</taxon>
    </lineage>
</organism>
<dbReference type="EMBL" id="CP000860">
    <property type="protein sequence ID" value="ACA59068.1"/>
    <property type="molecule type" value="Genomic_DNA"/>
</dbReference>
<reference evidence="3" key="1">
    <citation type="submission" date="2007-10" db="EMBL/GenBank/DDBJ databases">
        <title>Complete sequence of chromosome of Desulforudis audaxviator MP104C.</title>
        <authorList>
            <person name="Copeland A."/>
            <person name="Lucas S."/>
            <person name="Lapidus A."/>
            <person name="Barry K."/>
            <person name="Glavina del Rio T."/>
            <person name="Dalin E."/>
            <person name="Tice H."/>
            <person name="Bruce D."/>
            <person name="Pitluck S."/>
            <person name="Lowry S.R."/>
            <person name="Larimer F."/>
            <person name="Land M.L."/>
            <person name="Hauser L."/>
            <person name="Kyrpides N."/>
            <person name="Ivanova N.N."/>
            <person name="Richardson P."/>
        </authorList>
    </citation>
    <scope>NUCLEOTIDE SEQUENCE [LARGE SCALE GENOMIC DNA]</scope>
    <source>
        <strain evidence="3">MP104C</strain>
    </source>
</reference>
<dbReference type="AlphaFoldDB" id="B1I2B5"/>
<dbReference type="PANTHER" id="PTHR39327:SF1">
    <property type="entry name" value="BLR5470 PROTEIN"/>
    <property type="match status" value="1"/>
</dbReference>
<dbReference type="RefSeq" id="WP_012301657.1">
    <property type="nucleotide sequence ID" value="NC_010424.1"/>
</dbReference>
<sequence>MKGRGWATILLVAGFLIAVLILPAGAAPKVIVDGVRLNPAVPPVVEQGVVLVPARDIFEALGAGVSWDGATKSVHVRKGDTHIRLQIGSTRAFVNGTAVPLAVPPRTVNGAVMVPLRFVSESLEAEVRWNGLTRTVTVFSGAAASEEAAPSVTPRTPGTIDREYSWDYGGKRWTYRLQVPREAYEYYTGLKRPPTDNYSVYVTDPVDDPFIAAMAARFLEVARQERYSPKQTVEFVVAFVQSLEYVTDDISKGFDQYARYPLETLVEQEGDCEDTSILLASILREMDFGVVLVMLPGDPGHMAVGVKGENLPGVYYEYAGARYYYVETTAAGWSIGRIPDEYRHREARILPLVPQAVITHEWVSRGSVSGYIELKVTVHNYGTVTARETKVYAALDAGGGKVYDQRWSGPLNLEPRARGTYTLRLKPPANVETRLIVKIVSDGYLVDESTSERFRT</sequence>
<reference evidence="2 3" key="2">
    <citation type="journal article" date="2008" name="Science">
        <title>Environmental genomics reveals a single-species ecosystem deep within Earth.</title>
        <authorList>
            <person name="Chivian D."/>
            <person name="Brodie E.L."/>
            <person name="Alm E.J."/>
            <person name="Culley D.E."/>
            <person name="Dehal P.S."/>
            <person name="Desantis T.Z."/>
            <person name="Gihring T.M."/>
            <person name="Lapidus A."/>
            <person name="Lin L.H."/>
            <person name="Lowry S.R."/>
            <person name="Moser D.P."/>
            <person name="Richardson P.M."/>
            <person name="Southam G."/>
            <person name="Wanger G."/>
            <person name="Pratt L.M."/>
            <person name="Andersen G.L."/>
            <person name="Hazen T.C."/>
            <person name="Brockman F.J."/>
            <person name="Arkin A.P."/>
            <person name="Onstott T.C."/>
        </authorList>
    </citation>
    <scope>NUCLEOTIDE SEQUENCE [LARGE SCALE GENOMIC DNA]</scope>
    <source>
        <strain evidence="2 3">MP104C</strain>
    </source>
</reference>
<accession>B1I2B5</accession>
<dbReference type="InterPro" id="IPR010319">
    <property type="entry name" value="Transglutaminase-like_Cys_pept"/>
</dbReference>
<dbReference type="InterPro" id="IPR036582">
    <property type="entry name" value="Mao_N_sf"/>
</dbReference>
<dbReference type="Gene3D" id="3.30.457.10">
    <property type="entry name" value="Copper amine oxidase-like, N-terminal domain"/>
    <property type="match status" value="1"/>
</dbReference>
<dbReference type="Gene3D" id="3.10.620.30">
    <property type="match status" value="1"/>
</dbReference>
<keyword evidence="3" id="KW-1185">Reference proteome</keyword>
<dbReference type="Proteomes" id="UP000008544">
    <property type="component" value="Chromosome"/>
</dbReference>
<evidence type="ECO:0000259" key="1">
    <source>
        <dbReference type="Pfam" id="PF07833"/>
    </source>
</evidence>
<dbReference type="HOGENOM" id="CLU_599538_0_0_9"/>